<accession>A0AA40C9C9</accession>
<dbReference type="EMBL" id="JAULSR010000002">
    <property type="protein sequence ID" value="KAK0629870.1"/>
    <property type="molecule type" value="Genomic_DNA"/>
</dbReference>
<comment type="caution">
    <text evidence="1">The sequence shown here is derived from an EMBL/GenBank/DDBJ whole genome shotgun (WGS) entry which is preliminary data.</text>
</comment>
<name>A0AA40C9C9_9PEZI</name>
<gene>
    <name evidence="1" type="ORF">B0T17DRAFT_653428</name>
</gene>
<organism evidence="1 2">
    <name type="scientific">Bombardia bombarda</name>
    <dbReference type="NCBI Taxonomy" id="252184"/>
    <lineage>
        <taxon>Eukaryota</taxon>
        <taxon>Fungi</taxon>
        <taxon>Dikarya</taxon>
        <taxon>Ascomycota</taxon>
        <taxon>Pezizomycotina</taxon>
        <taxon>Sordariomycetes</taxon>
        <taxon>Sordariomycetidae</taxon>
        <taxon>Sordariales</taxon>
        <taxon>Lasiosphaeriaceae</taxon>
        <taxon>Bombardia</taxon>
    </lineage>
</organism>
<evidence type="ECO:0000313" key="2">
    <source>
        <dbReference type="Proteomes" id="UP001174934"/>
    </source>
</evidence>
<dbReference type="AlphaFoldDB" id="A0AA40C9C9"/>
<reference evidence="1" key="1">
    <citation type="submission" date="2023-06" db="EMBL/GenBank/DDBJ databases">
        <title>Genome-scale phylogeny and comparative genomics of the fungal order Sordariales.</title>
        <authorList>
            <consortium name="Lawrence Berkeley National Laboratory"/>
            <person name="Hensen N."/>
            <person name="Bonometti L."/>
            <person name="Westerberg I."/>
            <person name="Brannstrom I.O."/>
            <person name="Guillou S."/>
            <person name="Cros-Aarteil S."/>
            <person name="Calhoun S."/>
            <person name="Haridas S."/>
            <person name="Kuo A."/>
            <person name="Mondo S."/>
            <person name="Pangilinan J."/>
            <person name="Riley R."/>
            <person name="LaButti K."/>
            <person name="Andreopoulos B."/>
            <person name="Lipzen A."/>
            <person name="Chen C."/>
            <person name="Yanf M."/>
            <person name="Daum C."/>
            <person name="Ng V."/>
            <person name="Clum A."/>
            <person name="Steindorff A."/>
            <person name="Ohm R."/>
            <person name="Martin F."/>
            <person name="Silar P."/>
            <person name="Natvig D."/>
            <person name="Lalanne C."/>
            <person name="Gautier V."/>
            <person name="Ament-velasquez S.L."/>
            <person name="Kruys A."/>
            <person name="Hutchinson M.I."/>
            <person name="Powell A.J."/>
            <person name="Barry K."/>
            <person name="Miller A.N."/>
            <person name="Grigoriev I.V."/>
            <person name="Debuchy R."/>
            <person name="Gladieux P."/>
            <person name="Thoren M.H."/>
            <person name="Johannesson H."/>
        </authorList>
    </citation>
    <scope>NUCLEOTIDE SEQUENCE</scope>
    <source>
        <strain evidence="1">SMH3391-2</strain>
    </source>
</reference>
<protein>
    <submittedName>
        <fullName evidence="1">Uncharacterized protein</fullName>
    </submittedName>
</protein>
<evidence type="ECO:0000313" key="1">
    <source>
        <dbReference type="EMBL" id="KAK0629870.1"/>
    </source>
</evidence>
<dbReference type="Proteomes" id="UP001174934">
    <property type="component" value="Unassembled WGS sequence"/>
</dbReference>
<keyword evidence="2" id="KW-1185">Reference proteome</keyword>
<proteinExistence type="predicted"/>
<sequence length="151" mass="17509">MGVNWYGWGTYWCSHKDECKGIWDDRRRSKGERPNSEYIVSEKIDRIRVGDSKDLRWQYRRTMVDVDEGKWAVEEFRHVKGLSALINSPRFGDFGHLDVEADEKVQYQTDGPNQKNRAISKLVEGNSWRSIDSDAFRAYSGGSMEDGKRGP</sequence>